<accession>A0A7X2Z0M8</accession>
<dbReference type="GO" id="GO:0005737">
    <property type="term" value="C:cytoplasm"/>
    <property type="evidence" value="ECO:0007669"/>
    <property type="project" value="TreeGrafter"/>
</dbReference>
<dbReference type="InterPro" id="IPR001242">
    <property type="entry name" value="Condensation_dom"/>
</dbReference>
<evidence type="ECO:0000259" key="9">
    <source>
        <dbReference type="PROSITE" id="PS50075"/>
    </source>
</evidence>
<evidence type="ECO:0000256" key="2">
    <source>
        <dbReference type="ARBA" id="ARBA00006432"/>
    </source>
</evidence>
<dbReference type="NCBIfam" id="TIGR01733">
    <property type="entry name" value="AA-adenyl-dom"/>
    <property type="match status" value="1"/>
</dbReference>
<dbReference type="InterPro" id="IPR010071">
    <property type="entry name" value="AA_adenyl_dom"/>
</dbReference>
<dbReference type="InterPro" id="IPR045851">
    <property type="entry name" value="AMP-bd_C_sf"/>
</dbReference>
<dbReference type="PROSITE" id="PS50075">
    <property type="entry name" value="CARRIER"/>
    <property type="match status" value="1"/>
</dbReference>
<dbReference type="GO" id="GO:0008610">
    <property type="term" value="P:lipid biosynthetic process"/>
    <property type="evidence" value="ECO:0007669"/>
    <property type="project" value="UniProtKB-ARBA"/>
</dbReference>
<evidence type="ECO:0000256" key="8">
    <source>
        <dbReference type="ARBA" id="ARBA00023268"/>
    </source>
</evidence>
<reference evidence="10 11" key="1">
    <citation type="submission" date="2019-11" db="EMBL/GenBank/DDBJ databases">
        <title>Draft genome sequences of five Paenibacillus species of dairy origin.</title>
        <authorList>
            <person name="Olajide A.M."/>
            <person name="Chen S."/>
            <person name="Lapointe G."/>
        </authorList>
    </citation>
    <scope>NUCLEOTIDE SEQUENCE [LARGE SCALE GENOMIC DNA]</scope>
    <source>
        <strain evidence="10 11">12CR55</strain>
    </source>
</reference>
<dbReference type="InterPro" id="IPR009081">
    <property type="entry name" value="PP-bd_ACP"/>
</dbReference>
<dbReference type="Proteomes" id="UP000447876">
    <property type="component" value="Unassembled WGS sequence"/>
</dbReference>
<dbReference type="FunFam" id="3.40.50.980:FF:000002">
    <property type="entry name" value="Enterobactin synthetase component F"/>
    <property type="match status" value="1"/>
</dbReference>
<sequence length="1063" mass="120356">MEIRWKYIENRSGEMLSNELDTNGEHELTHPQQRIWMMEATYPGTSIGNLNAALKFEQRLDVTVLEKAVQALIASYDIFQLRLHVRASGEVYQSFMQQPELKPVDVVPFSQDTEQSVIDEWIREQGKIPFQLIGSELYYFCIILKGEDETWLYMKSHHIIQDGFSLSKCGLEVYRLYQELLHGETPQIPLPYSYQAYIEEEKKYLQSGRFAKDRKYWLEKFQTVPESSTIKANLVPAIDTHAARFSYSLPQPLSEQINHYCQEHHVSPSSLLLSALSILLFKLTSNQDIVVGTNYLNRTNFNDKHALGMFVSTTPLRITLEPEMIFKELVSQAGQEQLSALRHHKYPYDLLLSEIRKSHPHVNRLFQLSMDYLDMGQAEEAGSQLGNSEDYGCEDLTLDAVFHLHNMPGSLLLKIDYRTGLFTEEEIRQICDRLMLIMEQGMKSPGQRLKDFDIVTMEEKNKLLAEFNNTSFPVRDITVHRWFEEQANRFPDRTAVAFQGQSMSYRQLNERANQLARTLRNKGVRAGQPVGILAERSMEMITGLLAILKAGGAYVPFDPEYPQERMNYMIGDSGIKLMLLQKHLSAKAAGVEHHVVLDEELSYCEDRSNLPDVNQPGDLMYMMYTSGTTGAPKGVLITHRNVTSLIQGASEFQITEQDRVLQLSSYAFDGSTFDIYNALLRGAALILVPKETMRDIAEITDLIKNEQITVSFMTTALFNLFIDCDLSSLKNMKAIFFGGEQASVSHVRKALDMLGAGRLYHIYGPTECTVYAAYWKVNSIDPEAATLPIGSPIGNTQMYIVNGDRQLQPIGVPGELCIGGAGLSRGYLNQDDLTNEVFVNHPFAEGELIYRTGDLAKWLPDGTIEYVGRMDHQVKIRGFRIELGEINAQLAKVPSIKQSVVVVREDEAGEKQLCGYYVADRTFGAGELRDILSQSLPRFMIPTRFVQLHEMPLSPNGKIDRKALPEPSERAHYTGTEYAEPQTELEKKLATVWSDVLENVNIGIDDDFVELGGHSLLALKLEVELQKHFDIDHFDLQECNTIRKMAAFIEEKLAVAAGGGGIH</sequence>
<name>A0A7X2Z0M8_9BACL</name>
<dbReference type="GO" id="GO:0044550">
    <property type="term" value="P:secondary metabolite biosynthetic process"/>
    <property type="evidence" value="ECO:0007669"/>
    <property type="project" value="UniProtKB-ARBA"/>
</dbReference>
<comment type="cofactor">
    <cofactor evidence="1">
        <name>pantetheine 4'-phosphate</name>
        <dbReference type="ChEBI" id="CHEBI:47942"/>
    </cofactor>
</comment>
<keyword evidence="3" id="KW-0596">Phosphopantetheine</keyword>
<dbReference type="Gene3D" id="3.30.559.30">
    <property type="entry name" value="Nonribosomal peptide synthetase, condensation domain"/>
    <property type="match status" value="1"/>
</dbReference>
<evidence type="ECO:0000256" key="7">
    <source>
        <dbReference type="ARBA" id="ARBA00023194"/>
    </source>
</evidence>
<dbReference type="SUPFAM" id="SSF52777">
    <property type="entry name" value="CoA-dependent acyltransferases"/>
    <property type="match status" value="2"/>
</dbReference>
<dbReference type="PROSITE" id="PS00455">
    <property type="entry name" value="AMP_BINDING"/>
    <property type="match status" value="1"/>
</dbReference>
<keyword evidence="7" id="KW-0045">Antibiotic biosynthesis</keyword>
<dbReference type="Pfam" id="PF00550">
    <property type="entry name" value="PP-binding"/>
    <property type="match status" value="1"/>
</dbReference>
<dbReference type="GO" id="GO:0016874">
    <property type="term" value="F:ligase activity"/>
    <property type="evidence" value="ECO:0007669"/>
    <property type="project" value="UniProtKB-KW"/>
</dbReference>
<dbReference type="Gene3D" id="3.40.50.980">
    <property type="match status" value="2"/>
</dbReference>
<dbReference type="InterPro" id="IPR036736">
    <property type="entry name" value="ACP-like_sf"/>
</dbReference>
<dbReference type="PANTHER" id="PTHR45527">
    <property type="entry name" value="NONRIBOSOMAL PEPTIDE SYNTHETASE"/>
    <property type="match status" value="1"/>
</dbReference>
<dbReference type="Gene3D" id="1.10.1200.10">
    <property type="entry name" value="ACP-like"/>
    <property type="match status" value="1"/>
</dbReference>
<comment type="similarity">
    <text evidence="2">Belongs to the ATP-dependent AMP-binding enzyme family.</text>
</comment>
<evidence type="ECO:0000256" key="4">
    <source>
        <dbReference type="ARBA" id="ARBA00022553"/>
    </source>
</evidence>
<dbReference type="InterPro" id="IPR023213">
    <property type="entry name" value="CAT-like_dom_sf"/>
</dbReference>
<dbReference type="FunFam" id="3.30.300.30:FF:000010">
    <property type="entry name" value="Enterobactin synthetase component F"/>
    <property type="match status" value="1"/>
</dbReference>
<dbReference type="GO" id="GO:0031177">
    <property type="term" value="F:phosphopantetheine binding"/>
    <property type="evidence" value="ECO:0007669"/>
    <property type="project" value="TreeGrafter"/>
</dbReference>
<protein>
    <submittedName>
        <fullName evidence="10">Amino acid adenylation domain-containing protein</fullName>
    </submittedName>
</protein>
<dbReference type="GO" id="GO:0043041">
    <property type="term" value="P:amino acid activation for nonribosomal peptide biosynthetic process"/>
    <property type="evidence" value="ECO:0007669"/>
    <property type="project" value="TreeGrafter"/>
</dbReference>
<dbReference type="FunFam" id="3.40.50.980:FF:000001">
    <property type="entry name" value="Non-ribosomal peptide synthetase"/>
    <property type="match status" value="1"/>
</dbReference>
<dbReference type="Pfam" id="PF00501">
    <property type="entry name" value="AMP-binding"/>
    <property type="match status" value="1"/>
</dbReference>
<dbReference type="EMBL" id="WNZW01000002">
    <property type="protein sequence ID" value="MUG45303.1"/>
    <property type="molecule type" value="Genomic_DNA"/>
</dbReference>
<dbReference type="GO" id="GO:0017000">
    <property type="term" value="P:antibiotic biosynthetic process"/>
    <property type="evidence" value="ECO:0007669"/>
    <property type="project" value="UniProtKB-KW"/>
</dbReference>
<evidence type="ECO:0000256" key="5">
    <source>
        <dbReference type="ARBA" id="ARBA00022598"/>
    </source>
</evidence>
<dbReference type="AlphaFoldDB" id="A0A7X2Z0M8"/>
<evidence type="ECO:0000313" key="11">
    <source>
        <dbReference type="Proteomes" id="UP000447876"/>
    </source>
</evidence>
<dbReference type="FunFam" id="2.30.38.10:FF:000001">
    <property type="entry name" value="Non-ribosomal peptide synthetase PvdI"/>
    <property type="match status" value="1"/>
</dbReference>
<feature type="domain" description="Carrier" evidence="9">
    <location>
        <begin position="980"/>
        <end position="1053"/>
    </location>
</feature>
<dbReference type="SUPFAM" id="SSF56801">
    <property type="entry name" value="Acetyl-CoA synthetase-like"/>
    <property type="match status" value="1"/>
</dbReference>
<keyword evidence="6" id="KW-0677">Repeat</keyword>
<evidence type="ECO:0000256" key="1">
    <source>
        <dbReference type="ARBA" id="ARBA00001957"/>
    </source>
</evidence>
<gene>
    <name evidence="10" type="ORF">GNP95_09860</name>
</gene>
<evidence type="ECO:0000256" key="3">
    <source>
        <dbReference type="ARBA" id="ARBA00022450"/>
    </source>
</evidence>
<keyword evidence="5" id="KW-0436">Ligase</keyword>
<keyword evidence="4" id="KW-0597">Phosphoprotein</keyword>
<keyword evidence="8" id="KW-0511">Multifunctional enzyme</keyword>
<organism evidence="10 11">
    <name type="scientific">Paenibacillus woosongensis</name>
    <dbReference type="NCBI Taxonomy" id="307580"/>
    <lineage>
        <taxon>Bacteria</taxon>
        <taxon>Bacillati</taxon>
        <taxon>Bacillota</taxon>
        <taxon>Bacilli</taxon>
        <taxon>Bacillales</taxon>
        <taxon>Paenibacillaceae</taxon>
        <taxon>Paenibacillus</taxon>
    </lineage>
</organism>
<dbReference type="CDD" id="cd12117">
    <property type="entry name" value="A_NRPS_Srf_like"/>
    <property type="match status" value="1"/>
</dbReference>
<dbReference type="Pfam" id="PF00668">
    <property type="entry name" value="Condensation"/>
    <property type="match status" value="1"/>
</dbReference>
<proteinExistence type="inferred from homology"/>
<dbReference type="FunFam" id="3.40.50.12780:FF:000012">
    <property type="entry name" value="Non-ribosomal peptide synthetase"/>
    <property type="match status" value="1"/>
</dbReference>
<evidence type="ECO:0000256" key="6">
    <source>
        <dbReference type="ARBA" id="ARBA00022737"/>
    </source>
</evidence>
<dbReference type="InterPro" id="IPR000873">
    <property type="entry name" value="AMP-dep_synth/lig_dom"/>
</dbReference>
<dbReference type="Gene3D" id="2.30.38.10">
    <property type="entry name" value="Luciferase, Domain 3"/>
    <property type="match status" value="1"/>
</dbReference>
<dbReference type="SUPFAM" id="SSF47336">
    <property type="entry name" value="ACP-like"/>
    <property type="match status" value="1"/>
</dbReference>
<dbReference type="OrthoDB" id="9765680at2"/>
<comment type="caution">
    <text evidence="10">The sequence shown here is derived from an EMBL/GenBank/DDBJ whole genome shotgun (WGS) entry which is preliminary data.</text>
</comment>
<dbReference type="PANTHER" id="PTHR45527:SF1">
    <property type="entry name" value="FATTY ACID SYNTHASE"/>
    <property type="match status" value="1"/>
</dbReference>
<evidence type="ECO:0000313" key="10">
    <source>
        <dbReference type="EMBL" id="MUG45303.1"/>
    </source>
</evidence>
<dbReference type="Gene3D" id="3.30.300.30">
    <property type="match status" value="1"/>
</dbReference>
<dbReference type="Gene3D" id="3.30.559.10">
    <property type="entry name" value="Chloramphenicol acetyltransferase-like domain"/>
    <property type="match status" value="1"/>
</dbReference>
<dbReference type="InterPro" id="IPR020845">
    <property type="entry name" value="AMP-binding_CS"/>
</dbReference>